<accession>A0A9J5YKZ4</accession>
<feature type="region of interest" description="Disordered" evidence="1">
    <location>
        <begin position="1"/>
        <end position="36"/>
    </location>
</feature>
<proteinExistence type="predicted"/>
<sequence>MEPPWVSKGRGERNNPRGRGRYSPSSSRSSSNTPIIQKGGMSLFNLSSKAQEVASLVHLEDILENNQLYAQLQAYLSQKQSNTFASIAKDDDDDYSESGSETDKPETSGNTQCATIDACKCIGDICSCEHDKFCKLQSQFEDMNINTITSNNVIELLEEVTDNMLRERIIQLASNNKASSSNVVERSKNEFEYSTPYSLSEVNNRLSNQHVITRDTSFDDLKGEIELLQQEIKSFKQNQIICDHRLTQIESTNNKAHKWYIKCTILIGNTFSITDIAMIGSGADVSCIQEGLVPTKYFEKVTHMNQLYPPIILGTPFINALFPFTNINVKGFSATYKDQDISYTFVTDPISHDINALINMKQKHVDSLQLELFSMNIFDTLRSINVQEKIKLISKQIAIDIFADRPSAFWNRKNHIVTLPYEDTFSEDDIPTKSHPCQMNVELVEEGEITHEEGEDTPQVHQDQAASSVHLEDIPENNPLYTQLQAYLSQEQSNTFASIAKDDVHNIKSYEEVEKREMIFLLENSEIQRIEEPWKIFQRYLLNGLYFTDESYKTRSYYENLLISTSVEFQRFLGYITSENVYNFSKMIIKQIISIEHWGISSMTERQFSLNKAFNKVLYYNYETHKHTWFIKVCAKIFSNPIPNWFLNWWSYYGPTIKILAEPILKLCKDWVKVSPDLNNLYHQEHICYMQQIEHIYFFVEFSVPWIHKWAQEVDFTEEQIPCLYQTYYNNFWDKLMKKDPQTKSLYGQKLLDLISKTIQDYKSISHKGIIADTSVRHMVRRISDQDEDDQNKMINNYLEEVKKSLLLNIMHYAKSDSSMRSETNDDTHEA</sequence>
<dbReference type="PANTHER" id="PTHR48434">
    <property type="entry name" value="(RAPE) HYPOTHETICAL PROTEIN"/>
    <property type="match status" value="1"/>
</dbReference>
<evidence type="ECO:0000313" key="3">
    <source>
        <dbReference type="Proteomes" id="UP000824120"/>
    </source>
</evidence>
<dbReference type="AlphaFoldDB" id="A0A9J5YKZ4"/>
<reference evidence="2 3" key="1">
    <citation type="submission" date="2020-09" db="EMBL/GenBank/DDBJ databases">
        <title>De no assembly of potato wild relative species, Solanum commersonii.</title>
        <authorList>
            <person name="Cho K."/>
        </authorList>
    </citation>
    <scope>NUCLEOTIDE SEQUENCE [LARGE SCALE GENOMIC DNA]</scope>
    <source>
        <strain evidence="2">LZ3.2</strain>
        <tissue evidence="2">Leaf</tissue>
    </source>
</reference>
<feature type="compositionally biased region" description="Low complexity" evidence="1">
    <location>
        <begin position="21"/>
        <end position="31"/>
    </location>
</feature>
<evidence type="ECO:0008006" key="4">
    <source>
        <dbReference type="Google" id="ProtNLM"/>
    </source>
</evidence>
<protein>
    <recommendedName>
        <fullName evidence="4">Peptidase A2 domain-containing protein</fullName>
    </recommendedName>
</protein>
<feature type="region of interest" description="Disordered" evidence="1">
    <location>
        <begin position="87"/>
        <end position="111"/>
    </location>
</feature>
<evidence type="ECO:0000256" key="1">
    <source>
        <dbReference type="SAM" id="MobiDB-lite"/>
    </source>
</evidence>
<keyword evidence="3" id="KW-1185">Reference proteome</keyword>
<dbReference type="Proteomes" id="UP000824120">
    <property type="component" value="Chromosome 6"/>
</dbReference>
<gene>
    <name evidence="2" type="ORF">H5410_030992</name>
</gene>
<name>A0A9J5YKZ4_SOLCO</name>
<organism evidence="2 3">
    <name type="scientific">Solanum commersonii</name>
    <name type="common">Commerson's wild potato</name>
    <name type="synonym">Commerson's nightshade</name>
    <dbReference type="NCBI Taxonomy" id="4109"/>
    <lineage>
        <taxon>Eukaryota</taxon>
        <taxon>Viridiplantae</taxon>
        <taxon>Streptophyta</taxon>
        <taxon>Embryophyta</taxon>
        <taxon>Tracheophyta</taxon>
        <taxon>Spermatophyta</taxon>
        <taxon>Magnoliopsida</taxon>
        <taxon>eudicotyledons</taxon>
        <taxon>Gunneridae</taxon>
        <taxon>Pentapetalae</taxon>
        <taxon>asterids</taxon>
        <taxon>lamiids</taxon>
        <taxon>Solanales</taxon>
        <taxon>Solanaceae</taxon>
        <taxon>Solanoideae</taxon>
        <taxon>Solaneae</taxon>
        <taxon>Solanum</taxon>
    </lineage>
</organism>
<dbReference type="EMBL" id="JACXVP010000006">
    <property type="protein sequence ID" value="KAG5599622.1"/>
    <property type="molecule type" value="Genomic_DNA"/>
</dbReference>
<evidence type="ECO:0000313" key="2">
    <source>
        <dbReference type="EMBL" id="KAG5599622.1"/>
    </source>
</evidence>
<dbReference type="PANTHER" id="PTHR48434:SF1">
    <property type="entry name" value="(RAPE) HYPOTHETICAL PROTEIN"/>
    <property type="match status" value="1"/>
</dbReference>
<comment type="caution">
    <text evidence="2">The sequence shown here is derived from an EMBL/GenBank/DDBJ whole genome shotgun (WGS) entry which is preliminary data.</text>
</comment>